<evidence type="ECO:0000313" key="3">
    <source>
        <dbReference type="Proteomes" id="UP000299102"/>
    </source>
</evidence>
<evidence type="ECO:0000313" key="2">
    <source>
        <dbReference type="EMBL" id="GBP10033.1"/>
    </source>
</evidence>
<dbReference type="Proteomes" id="UP000299102">
    <property type="component" value="Unassembled WGS sequence"/>
</dbReference>
<proteinExistence type="predicted"/>
<gene>
    <name evidence="2" type="primary">Ide</name>
    <name evidence="2" type="ORF">EVAR_77479_1</name>
</gene>
<dbReference type="OrthoDB" id="952271at2759"/>
<dbReference type="STRING" id="151549.A0A4C1T6B4"/>
<dbReference type="AlphaFoldDB" id="A0A4C1T6B4"/>
<name>A0A4C1T6B4_EUMVA</name>
<accession>A0A4C1T6B4</accession>
<protein>
    <submittedName>
        <fullName evidence="2">Insulin-degrading enzyme</fullName>
    </submittedName>
</protein>
<dbReference type="EMBL" id="BGZK01000039">
    <property type="protein sequence ID" value="GBP10033.1"/>
    <property type="molecule type" value="Genomic_DNA"/>
</dbReference>
<reference evidence="2 3" key="1">
    <citation type="journal article" date="2019" name="Commun. Biol.">
        <title>The bagworm genome reveals a unique fibroin gene that provides high tensile strength.</title>
        <authorList>
            <person name="Kono N."/>
            <person name="Nakamura H."/>
            <person name="Ohtoshi R."/>
            <person name="Tomita M."/>
            <person name="Numata K."/>
            <person name="Arakawa K."/>
        </authorList>
    </citation>
    <scope>NUCLEOTIDE SEQUENCE [LARGE SCALE GENOMIC DNA]</scope>
</reference>
<evidence type="ECO:0000256" key="1">
    <source>
        <dbReference type="SAM" id="MobiDB-lite"/>
    </source>
</evidence>
<feature type="region of interest" description="Disordered" evidence="1">
    <location>
        <begin position="97"/>
        <end position="127"/>
    </location>
</feature>
<dbReference type="Gene3D" id="3.30.830.10">
    <property type="entry name" value="Metalloenzyme, LuxS/M16 peptidase-like"/>
    <property type="match status" value="1"/>
</dbReference>
<comment type="caution">
    <text evidence="2">The sequence shown here is derived from an EMBL/GenBank/DDBJ whole genome shotgun (WGS) entry which is preliminary data.</text>
</comment>
<feature type="compositionally biased region" description="Basic and acidic residues" evidence="1">
    <location>
        <begin position="116"/>
        <end position="127"/>
    </location>
</feature>
<organism evidence="2 3">
    <name type="scientific">Eumeta variegata</name>
    <name type="common">Bagworm moth</name>
    <name type="synonym">Eumeta japonica</name>
    <dbReference type="NCBI Taxonomy" id="151549"/>
    <lineage>
        <taxon>Eukaryota</taxon>
        <taxon>Metazoa</taxon>
        <taxon>Ecdysozoa</taxon>
        <taxon>Arthropoda</taxon>
        <taxon>Hexapoda</taxon>
        <taxon>Insecta</taxon>
        <taxon>Pterygota</taxon>
        <taxon>Neoptera</taxon>
        <taxon>Endopterygota</taxon>
        <taxon>Lepidoptera</taxon>
        <taxon>Glossata</taxon>
        <taxon>Ditrysia</taxon>
        <taxon>Tineoidea</taxon>
        <taxon>Psychidae</taxon>
        <taxon>Oiketicinae</taxon>
        <taxon>Eumeta</taxon>
    </lineage>
</organism>
<sequence length="127" mass="14470">MKENHVRDIKNFEAEQPYQHATYQQGLCLIDLAWTKGQLLDAAQPWTKTSCLYYAAPAIGAYSNKLRTIKSYVLTVICACLLELNMITKPFNEIKNSKRNPMRMSGRPTERALASELRREEAAMGET</sequence>
<keyword evidence="3" id="KW-1185">Reference proteome</keyword>